<evidence type="ECO:0000313" key="2">
    <source>
        <dbReference type="EMBL" id="XDQ77164.1"/>
    </source>
</evidence>
<name>A0AB39TGE2_9ACTN</name>
<feature type="region of interest" description="Disordered" evidence="1">
    <location>
        <begin position="20"/>
        <end position="44"/>
    </location>
</feature>
<organism evidence="2">
    <name type="scientific">Streptomyces sp. Y1</name>
    <dbReference type="NCBI Taxonomy" id="3238634"/>
    <lineage>
        <taxon>Bacteria</taxon>
        <taxon>Bacillati</taxon>
        <taxon>Actinomycetota</taxon>
        <taxon>Actinomycetes</taxon>
        <taxon>Kitasatosporales</taxon>
        <taxon>Streptomycetaceae</taxon>
        <taxon>Streptomyces</taxon>
    </lineage>
</organism>
<feature type="compositionally biased region" description="Pro residues" evidence="1">
    <location>
        <begin position="27"/>
        <end position="40"/>
    </location>
</feature>
<sequence>MTATPPPLPAPAAYGLRVLAEARRPAPGAPGTPEEPPPLPGFAASGFNPLVADTAEHCLRARHGAPPAPGRTALLLASRSGDRATARAIDRAAEPGRRTAPLLFFQSNPNAVLGHLAARWGLTGPVVAISPAEAVPGEVPADALDAAALLLADGDAEQVLLIAAEATPDGHRAVAVLLAAQPS</sequence>
<reference evidence="2" key="1">
    <citation type="submission" date="2024-07" db="EMBL/GenBank/DDBJ databases">
        <authorList>
            <person name="Yu S.T."/>
        </authorList>
    </citation>
    <scope>NUCLEOTIDE SEQUENCE</scope>
    <source>
        <strain evidence="2">Y1</strain>
    </source>
</reference>
<protein>
    <recommendedName>
        <fullName evidence="3">Beta-ketoacyl synthase N-terminal domain-containing protein</fullName>
    </recommendedName>
</protein>
<accession>A0AB39TGE2</accession>
<dbReference type="EMBL" id="CP163445">
    <property type="protein sequence ID" value="XDQ77164.1"/>
    <property type="molecule type" value="Genomic_DNA"/>
</dbReference>
<dbReference type="AlphaFoldDB" id="A0AB39TGE2"/>
<dbReference type="SUPFAM" id="SSF53901">
    <property type="entry name" value="Thiolase-like"/>
    <property type="match status" value="1"/>
</dbReference>
<proteinExistence type="predicted"/>
<dbReference type="InterPro" id="IPR016039">
    <property type="entry name" value="Thiolase-like"/>
</dbReference>
<evidence type="ECO:0008006" key="3">
    <source>
        <dbReference type="Google" id="ProtNLM"/>
    </source>
</evidence>
<evidence type="ECO:0000256" key="1">
    <source>
        <dbReference type="SAM" id="MobiDB-lite"/>
    </source>
</evidence>
<dbReference type="GO" id="GO:0016747">
    <property type="term" value="F:acyltransferase activity, transferring groups other than amino-acyl groups"/>
    <property type="evidence" value="ECO:0007669"/>
    <property type="project" value="UniProtKB-ARBA"/>
</dbReference>
<gene>
    <name evidence="2" type="ORF">AB2U05_01030</name>
</gene>
<dbReference type="Gene3D" id="3.40.47.10">
    <property type="match status" value="1"/>
</dbReference>
<dbReference type="RefSeq" id="WP_369182114.1">
    <property type="nucleotide sequence ID" value="NZ_CP163445.1"/>
</dbReference>